<evidence type="ECO:0000313" key="2">
    <source>
        <dbReference type="Proteomes" id="UP000029518"/>
    </source>
</evidence>
<evidence type="ECO:0000313" key="1">
    <source>
        <dbReference type="EMBL" id="AIQ59277.1"/>
    </source>
</evidence>
<dbReference type="GO" id="GO:0003677">
    <property type="term" value="F:DNA binding"/>
    <property type="evidence" value="ECO:0007669"/>
    <property type="project" value="InterPro"/>
</dbReference>
<keyword evidence="2" id="KW-1185">Reference proteome</keyword>
<name>A0A089LEI7_PAEBO</name>
<dbReference type="HOGENOM" id="CLU_1523687_0_0_9"/>
<dbReference type="Proteomes" id="UP000029518">
    <property type="component" value="Chromosome"/>
</dbReference>
<dbReference type="KEGG" id="pbd:PBOR_21755"/>
<dbReference type="RefSeq" id="WP_042214989.1">
    <property type="nucleotide sequence ID" value="NZ_CP009285.1"/>
</dbReference>
<dbReference type="InterPro" id="IPR011010">
    <property type="entry name" value="DNA_brk_join_enz"/>
</dbReference>
<gene>
    <name evidence="1" type="ORF">PBOR_21755</name>
</gene>
<evidence type="ECO:0008006" key="3">
    <source>
        <dbReference type="Google" id="ProtNLM"/>
    </source>
</evidence>
<sequence>MNFLKEYGHLSTLKYIELNDYLRSLKLTIVEKQMKFFSNEELSFLLSDKIHYGKKDAEEDKTILHLILMMSYHLIFEQDHLIKLNWSDVDLDKKRINNLRKDRLAYKWISLNDGLWQKLSEMKQNITDINDDSPVLIHKGERLNTNKINSLLSILKRKQNLSILGGSTDIQKINRS</sequence>
<accession>A0A089LEI7</accession>
<proteinExistence type="predicted"/>
<organism evidence="1 2">
    <name type="scientific">Paenibacillus borealis</name>
    <dbReference type="NCBI Taxonomy" id="160799"/>
    <lineage>
        <taxon>Bacteria</taxon>
        <taxon>Bacillati</taxon>
        <taxon>Bacillota</taxon>
        <taxon>Bacilli</taxon>
        <taxon>Bacillales</taxon>
        <taxon>Paenibacillaceae</taxon>
        <taxon>Paenibacillus</taxon>
    </lineage>
</organism>
<dbReference type="EMBL" id="CP009285">
    <property type="protein sequence ID" value="AIQ59277.1"/>
    <property type="molecule type" value="Genomic_DNA"/>
</dbReference>
<reference evidence="1" key="1">
    <citation type="submission" date="2014-08" db="EMBL/GenBank/DDBJ databases">
        <title>Comparative genomics of the Paenibacillus odorifer group.</title>
        <authorList>
            <person name="den Bakker H.C."/>
            <person name="Tsai Y.-C.Y.-C."/>
            <person name="Martin N."/>
            <person name="Korlach J."/>
            <person name="Wiedmann M."/>
        </authorList>
    </citation>
    <scope>NUCLEOTIDE SEQUENCE [LARGE SCALE GENOMIC DNA]</scope>
    <source>
        <strain evidence="1">DSM 13188</strain>
    </source>
</reference>
<protein>
    <recommendedName>
        <fullName evidence="3">Tyr recombinase domain-containing protein</fullName>
    </recommendedName>
</protein>
<dbReference type="AlphaFoldDB" id="A0A089LEI7"/>
<dbReference type="SUPFAM" id="SSF56349">
    <property type="entry name" value="DNA breaking-rejoining enzymes"/>
    <property type="match status" value="1"/>
</dbReference>